<protein>
    <submittedName>
        <fullName evidence="1">Uncharacterized protein</fullName>
    </submittedName>
</protein>
<reference evidence="1" key="1">
    <citation type="submission" date="2018-02" db="EMBL/GenBank/DDBJ databases">
        <title>Rhizophora mucronata_Transcriptome.</title>
        <authorList>
            <person name="Meera S.P."/>
            <person name="Sreeshan A."/>
            <person name="Augustine A."/>
        </authorList>
    </citation>
    <scope>NUCLEOTIDE SEQUENCE</scope>
    <source>
        <tissue evidence="1">Leaf</tissue>
    </source>
</reference>
<sequence>MQCAKKVNLKSKPCTSNSIKQKPHQWAELNNFWISNK</sequence>
<evidence type="ECO:0000313" key="1">
    <source>
        <dbReference type="EMBL" id="MBX59540.1"/>
    </source>
</evidence>
<accession>A0A2P2PXX2</accession>
<proteinExistence type="predicted"/>
<dbReference type="EMBL" id="GGEC01079056">
    <property type="protein sequence ID" value="MBX59540.1"/>
    <property type="molecule type" value="Transcribed_RNA"/>
</dbReference>
<name>A0A2P2PXX2_RHIMU</name>
<dbReference type="AlphaFoldDB" id="A0A2P2PXX2"/>
<organism evidence="1">
    <name type="scientific">Rhizophora mucronata</name>
    <name type="common">Asiatic mangrove</name>
    <dbReference type="NCBI Taxonomy" id="61149"/>
    <lineage>
        <taxon>Eukaryota</taxon>
        <taxon>Viridiplantae</taxon>
        <taxon>Streptophyta</taxon>
        <taxon>Embryophyta</taxon>
        <taxon>Tracheophyta</taxon>
        <taxon>Spermatophyta</taxon>
        <taxon>Magnoliopsida</taxon>
        <taxon>eudicotyledons</taxon>
        <taxon>Gunneridae</taxon>
        <taxon>Pentapetalae</taxon>
        <taxon>rosids</taxon>
        <taxon>fabids</taxon>
        <taxon>Malpighiales</taxon>
        <taxon>Rhizophoraceae</taxon>
        <taxon>Rhizophora</taxon>
    </lineage>
</organism>